<gene>
    <name evidence="1" type="ORF">CP49_32920</name>
</gene>
<reference evidence="1 2" key="1">
    <citation type="submission" date="2014-03" db="EMBL/GenBank/DDBJ databases">
        <title>Bradyrhizobium valentinum sp. nov., isolated from effective nodules of Lupinus mariae-josephae, a lupine endemic of basic-lime soils in Eastern Spain.</title>
        <authorList>
            <person name="Duran D."/>
            <person name="Rey L."/>
            <person name="Navarro A."/>
            <person name="Busquets A."/>
            <person name="Imperial J."/>
            <person name="Ruiz-Argueso T."/>
        </authorList>
    </citation>
    <scope>NUCLEOTIDE SEQUENCE [LARGE SCALE GENOMIC DNA]</scope>
    <source>
        <strain evidence="1 2">LmjM3</strain>
    </source>
</reference>
<evidence type="ECO:0000313" key="2">
    <source>
        <dbReference type="Proteomes" id="UP000051913"/>
    </source>
</evidence>
<comment type="caution">
    <text evidence="1">The sequence shown here is derived from an EMBL/GenBank/DDBJ whole genome shotgun (WGS) entry which is preliminary data.</text>
</comment>
<dbReference type="AlphaFoldDB" id="A0A0R3KMP8"/>
<accession>A0A0R3KMP8</accession>
<evidence type="ECO:0000313" key="1">
    <source>
        <dbReference type="EMBL" id="KRQ96881.1"/>
    </source>
</evidence>
<sequence>MGEYSPRVERPDEIPALALGRGGDLNQRGFLAGDAHSMKIETTFGKLAIWIAGKMLLALSLIRWGGPSAIRTRTAANQAFNRPLVPFRQLTFCHFEPASMSSAALDRMSGMYRPRGRPRIATGQISLTSTGYTFR</sequence>
<proteinExistence type="predicted"/>
<organism evidence="1 2">
    <name type="scientific">Bradyrhizobium valentinum</name>
    <dbReference type="NCBI Taxonomy" id="1518501"/>
    <lineage>
        <taxon>Bacteria</taxon>
        <taxon>Pseudomonadati</taxon>
        <taxon>Pseudomonadota</taxon>
        <taxon>Alphaproteobacteria</taxon>
        <taxon>Hyphomicrobiales</taxon>
        <taxon>Nitrobacteraceae</taxon>
        <taxon>Bradyrhizobium</taxon>
    </lineage>
</organism>
<name>A0A0R3KMP8_9BRAD</name>
<dbReference type="STRING" id="1518501.CQ10_34165"/>
<dbReference type="Proteomes" id="UP000051913">
    <property type="component" value="Unassembled WGS sequence"/>
</dbReference>
<dbReference type="EMBL" id="LLXX01000188">
    <property type="protein sequence ID" value="KRQ96881.1"/>
    <property type="molecule type" value="Genomic_DNA"/>
</dbReference>
<keyword evidence="2" id="KW-1185">Reference proteome</keyword>
<protein>
    <submittedName>
        <fullName evidence="1">Uncharacterized protein</fullName>
    </submittedName>
</protein>